<accession>A0A9P9WW20</accession>
<name>A0A9P9WW20_9PEZI</name>
<gene>
    <name evidence="2" type="ORF">JX265_001759</name>
</gene>
<keyword evidence="1" id="KW-0175">Coiled coil</keyword>
<feature type="coiled-coil region" evidence="1">
    <location>
        <begin position="293"/>
        <end position="320"/>
    </location>
</feature>
<dbReference type="Proteomes" id="UP000829685">
    <property type="component" value="Unassembled WGS sequence"/>
</dbReference>
<comment type="caution">
    <text evidence="2">The sequence shown here is derived from an EMBL/GenBank/DDBJ whole genome shotgun (WGS) entry which is preliminary data.</text>
</comment>
<dbReference type="AlphaFoldDB" id="A0A9P9WW20"/>
<reference evidence="2" key="1">
    <citation type="submission" date="2021-03" db="EMBL/GenBank/DDBJ databases">
        <title>Revisited historic fungal species revealed as producer of novel bioactive compounds through whole genome sequencing and comparative genomics.</title>
        <authorList>
            <person name="Vignolle G.A."/>
            <person name="Hochenegger N."/>
            <person name="Mach R.L."/>
            <person name="Mach-Aigner A.R."/>
            <person name="Javad Rahimi M."/>
            <person name="Salim K.A."/>
            <person name="Chan C.M."/>
            <person name="Lim L.B.L."/>
            <person name="Cai F."/>
            <person name="Druzhinina I.S."/>
            <person name="U'Ren J.M."/>
            <person name="Derntl C."/>
        </authorList>
    </citation>
    <scope>NUCLEOTIDE SEQUENCE</scope>
    <source>
        <strain evidence="2">TUCIM 5799</strain>
    </source>
</reference>
<keyword evidence="3" id="KW-1185">Reference proteome</keyword>
<evidence type="ECO:0000256" key="1">
    <source>
        <dbReference type="SAM" id="Coils"/>
    </source>
</evidence>
<evidence type="ECO:0000313" key="2">
    <source>
        <dbReference type="EMBL" id="KAI1880138.1"/>
    </source>
</evidence>
<dbReference type="EMBL" id="JAFIMR010000003">
    <property type="protein sequence ID" value="KAI1880138.1"/>
    <property type="molecule type" value="Genomic_DNA"/>
</dbReference>
<protein>
    <submittedName>
        <fullName evidence="2">Uncharacterized protein</fullName>
    </submittedName>
</protein>
<evidence type="ECO:0000313" key="3">
    <source>
        <dbReference type="Proteomes" id="UP000829685"/>
    </source>
</evidence>
<sequence length="321" mass="36567">MSSLETLPPDPRLDSPATYSAPAVIASIETFYRSLPHISPEHIHTPPPGGWPSITKEALGKWNIHKTEQVVGLLRHLPYLCSSQPRIAPDARVIDYRLVGHAPDDYTTTDPNPGNECDCHHHHLLPPRPRHPPPWLSQLADNHHQSDWGFQLPLTAVQLTWDQHRGAACHILDTLDGTMSLFSAEGYVYPSPKGHYSSDDPRVWREACDEATVPVAELLREWTDRFRCMEWLGVPGGGEPGVIVVAGTKDLWWKQGEFEEKWLAREMVAYSAIFKKYGWPDNYRGEECRKAIAELTEEEMERYLEAHRQEMARLERAESET</sequence>
<proteinExistence type="predicted"/>
<organism evidence="2 3">
    <name type="scientific">Neoarthrinium moseri</name>
    <dbReference type="NCBI Taxonomy" id="1658444"/>
    <lineage>
        <taxon>Eukaryota</taxon>
        <taxon>Fungi</taxon>
        <taxon>Dikarya</taxon>
        <taxon>Ascomycota</taxon>
        <taxon>Pezizomycotina</taxon>
        <taxon>Sordariomycetes</taxon>
        <taxon>Xylariomycetidae</taxon>
        <taxon>Amphisphaeriales</taxon>
        <taxon>Apiosporaceae</taxon>
        <taxon>Neoarthrinium</taxon>
    </lineage>
</organism>